<feature type="compositionally biased region" description="Low complexity" evidence="1">
    <location>
        <begin position="41"/>
        <end position="88"/>
    </location>
</feature>
<dbReference type="AlphaFoldDB" id="A0A9P4RBU8"/>
<feature type="compositionally biased region" description="Basic residues" evidence="1">
    <location>
        <begin position="8"/>
        <end position="18"/>
    </location>
</feature>
<feature type="region of interest" description="Disordered" evidence="1">
    <location>
        <begin position="1"/>
        <end position="89"/>
    </location>
</feature>
<dbReference type="EMBL" id="ML996099">
    <property type="protein sequence ID" value="KAF2740663.1"/>
    <property type="molecule type" value="Genomic_DNA"/>
</dbReference>
<sequence>MATDAPRPAKRRTNRLSKRLSMAFNPQDHRKERKSTPPIASSIQTTPHSQTSSSNSSTTTSSASSTPSRASTALTTPSTYSNTSSTSPPYSPLENYIPCLFPDCPSHTLPSALGPTYFSPQSPYSLIRHPGLCPSHAYANLRSANEECKQQWERMRQNARRKTMGQVASEFAAWVHAYRKERAEESKDMQRRLWRRVGVLVLGGRSPNGEQDEVWEWKYLCRPCTKKGCMRDWYSPFEARYYEFYAQVRKSGIEILSALCPSCAKEDVRAVEWKMEQKRGVVDDAQWVAWYDQMIQDREREREYWEKAQEGVVREKGIRFKIVEDTKESDIQIEGKGVDTLRELCMVM</sequence>
<reference evidence="2" key="1">
    <citation type="journal article" date="2020" name="Stud. Mycol.">
        <title>101 Dothideomycetes genomes: a test case for predicting lifestyles and emergence of pathogens.</title>
        <authorList>
            <person name="Haridas S."/>
            <person name="Albert R."/>
            <person name="Binder M."/>
            <person name="Bloem J."/>
            <person name="Labutti K."/>
            <person name="Salamov A."/>
            <person name="Andreopoulos B."/>
            <person name="Baker S."/>
            <person name="Barry K."/>
            <person name="Bills G."/>
            <person name="Bluhm B."/>
            <person name="Cannon C."/>
            <person name="Castanera R."/>
            <person name="Culley D."/>
            <person name="Daum C."/>
            <person name="Ezra D."/>
            <person name="Gonzalez J."/>
            <person name="Henrissat B."/>
            <person name="Kuo A."/>
            <person name="Liang C."/>
            <person name="Lipzen A."/>
            <person name="Lutzoni F."/>
            <person name="Magnuson J."/>
            <person name="Mondo S."/>
            <person name="Nolan M."/>
            <person name="Ohm R."/>
            <person name="Pangilinan J."/>
            <person name="Park H.-J."/>
            <person name="Ramirez L."/>
            <person name="Alfaro M."/>
            <person name="Sun H."/>
            <person name="Tritt A."/>
            <person name="Yoshinaga Y."/>
            <person name="Zwiers L.-H."/>
            <person name="Turgeon B."/>
            <person name="Goodwin S."/>
            <person name="Spatafora J."/>
            <person name="Crous P."/>
            <person name="Grigoriev I."/>
        </authorList>
    </citation>
    <scope>NUCLEOTIDE SEQUENCE</scope>
    <source>
        <strain evidence="2">CBS 125425</strain>
    </source>
</reference>
<proteinExistence type="predicted"/>
<keyword evidence="3" id="KW-1185">Reference proteome</keyword>
<evidence type="ECO:0000313" key="2">
    <source>
        <dbReference type="EMBL" id="KAF2740663.1"/>
    </source>
</evidence>
<protein>
    <submittedName>
        <fullName evidence="2">Uncharacterized protein</fullName>
    </submittedName>
</protein>
<accession>A0A9P4RBU8</accession>
<dbReference type="OrthoDB" id="3875902at2759"/>
<dbReference type="Proteomes" id="UP000799444">
    <property type="component" value="Unassembled WGS sequence"/>
</dbReference>
<comment type="caution">
    <text evidence="2">The sequence shown here is derived from an EMBL/GenBank/DDBJ whole genome shotgun (WGS) entry which is preliminary data.</text>
</comment>
<name>A0A9P4RBU8_9PLEO</name>
<gene>
    <name evidence="2" type="ORF">EJ04DRAFT_162173</name>
</gene>
<evidence type="ECO:0000313" key="3">
    <source>
        <dbReference type="Proteomes" id="UP000799444"/>
    </source>
</evidence>
<evidence type="ECO:0000256" key="1">
    <source>
        <dbReference type="SAM" id="MobiDB-lite"/>
    </source>
</evidence>
<organism evidence="2 3">
    <name type="scientific">Polyplosphaeria fusca</name>
    <dbReference type="NCBI Taxonomy" id="682080"/>
    <lineage>
        <taxon>Eukaryota</taxon>
        <taxon>Fungi</taxon>
        <taxon>Dikarya</taxon>
        <taxon>Ascomycota</taxon>
        <taxon>Pezizomycotina</taxon>
        <taxon>Dothideomycetes</taxon>
        <taxon>Pleosporomycetidae</taxon>
        <taxon>Pleosporales</taxon>
        <taxon>Tetraplosphaeriaceae</taxon>
        <taxon>Polyplosphaeria</taxon>
    </lineage>
</organism>